<feature type="active site" description="Proton donor/acceptor" evidence="3">
    <location>
        <position position="257"/>
    </location>
</feature>
<keyword evidence="2" id="KW-0862">Zinc</keyword>
<dbReference type="PROSITE" id="PS52034">
    <property type="entry name" value="PEPTIDASE_M32"/>
    <property type="match status" value="1"/>
</dbReference>
<dbReference type="PANTHER" id="PTHR34217:SF1">
    <property type="entry name" value="CARBOXYPEPTIDASE 1"/>
    <property type="match status" value="1"/>
</dbReference>
<evidence type="ECO:0000256" key="3">
    <source>
        <dbReference type="PIRSR" id="PIRSR006615-2"/>
    </source>
</evidence>
<evidence type="ECO:0000313" key="5">
    <source>
        <dbReference type="Proteomes" id="UP000199372"/>
    </source>
</evidence>
<reference evidence="5" key="1">
    <citation type="submission" date="2016-10" db="EMBL/GenBank/DDBJ databases">
        <authorList>
            <person name="Varghese N."/>
            <person name="Submissions S."/>
        </authorList>
    </citation>
    <scope>NUCLEOTIDE SEQUENCE [LARGE SCALE GENOMIC DNA]</scope>
    <source>
        <strain evidence="5">DSM 26893</strain>
    </source>
</reference>
<dbReference type="Gene3D" id="1.10.1370.30">
    <property type="match status" value="1"/>
</dbReference>
<dbReference type="GO" id="GO:0004181">
    <property type="term" value="F:metallocarboxypeptidase activity"/>
    <property type="evidence" value="ECO:0007669"/>
    <property type="project" value="UniProtKB-UniRule"/>
</dbReference>
<evidence type="ECO:0000256" key="1">
    <source>
        <dbReference type="PIRNR" id="PIRNR006615"/>
    </source>
</evidence>
<dbReference type="PRINTS" id="PR00998">
    <property type="entry name" value="CRBOXYPTASET"/>
</dbReference>
<keyword evidence="5" id="KW-1185">Reference proteome</keyword>
<feature type="binding site" evidence="2">
    <location>
        <position position="256"/>
    </location>
    <ligand>
        <name>Zn(2+)</name>
        <dbReference type="ChEBI" id="CHEBI:29105"/>
        <note>catalytic</note>
    </ligand>
</feature>
<dbReference type="PIRSF" id="PIRSF006615">
    <property type="entry name" value="Zn_crbxpep_Taq"/>
    <property type="match status" value="1"/>
</dbReference>
<dbReference type="EC" id="3.4.17.19" evidence="1"/>
<keyword evidence="1" id="KW-0645">Protease</keyword>
<dbReference type="RefSeq" id="WP_091844642.1">
    <property type="nucleotide sequence ID" value="NZ_FOCM01000002.1"/>
</dbReference>
<dbReference type="OrthoDB" id="9772308at2"/>
<feature type="binding site" evidence="2">
    <location>
        <position position="295"/>
    </location>
    <ligand>
        <name>Zn(2+)</name>
        <dbReference type="ChEBI" id="CHEBI:29105"/>
        <note>catalytic</note>
    </ligand>
</feature>
<dbReference type="PANTHER" id="PTHR34217">
    <property type="entry name" value="METAL-DEPENDENT CARBOXYPEPTIDASE"/>
    <property type="match status" value="1"/>
</dbReference>
<dbReference type="Pfam" id="PF02074">
    <property type="entry name" value="Peptidase_M32"/>
    <property type="match status" value="1"/>
</dbReference>
<dbReference type="Proteomes" id="UP000199372">
    <property type="component" value="Unassembled WGS sequence"/>
</dbReference>
<evidence type="ECO:0000313" key="4">
    <source>
        <dbReference type="EMBL" id="SEN05799.1"/>
    </source>
</evidence>
<feature type="binding site" evidence="2">
    <location>
        <position position="260"/>
    </location>
    <ligand>
        <name>Zn(2+)</name>
        <dbReference type="ChEBI" id="CHEBI:29105"/>
        <note>catalytic</note>
    </ligand>
</feature>
<dbReference type="EMBL" id="FOCM01000002">
    <property type="protein sequence ID" value="SEN05799.1"/>
    <property type="molecule type" value="Genomic_DNA"/>
</dbReference>
<dbReference type="SUPFAM" id="SSF55486">
    <property type="entry name" value="Metalloproteases ('zincins'), catalytic domain"/>
    <property type="match status" value="1"/>
</dbReference>
<keyword evidence="1" id="KW-0482">Metalloprotease</keyword>
<keyword evidence="1 2" id="KW-0479">Metal-binding</keyword>
<proteinExistence type="inferred from homology"/>
<gene>
    <name evidence="4" type="ORF">SAMN04488011_102317</name>
</gene>
<comment type="similarity">
    <text evidence="1">Belongs to the peptidase M32 family.</text>
</comment>
<comment type="function">
    <text evidence="1">Broad specificity carboxypetidase that releases amino acids sequentially from the C-terminus, including neutral, aromatic, polar and basic residues.</text>
</comment>
<accession>A0A1H8DEU9</accession>
<keyword evidence="1 4" id="KW-0121">Carboxypeptidase</keyword>
<dbReference type="GO" id="GO:0046872">
    <property type="term" value="F:metal ion binding"/>
    <property type="evidence" value="ECO:0007669"/>
    <property type="project" value="UniProtKB-KW"/>
</dbReference>
<dbReference type="AlphaFoldDB" id="A0A1H8DEU9"/>
<organism evidence="4 5">
    <name type="scientific">Palleronia pelagia</name>
    <dbReference type="NCBI Taxonomy" id="387096"/>
    <lineage>
        <taxon>Bacteria</taxon>
        <taxon>Pseudomonadati</taxon>
        <taxon>Pseudomonadota</taxon>
        <taxon>Alphaproteobacteria</taxon>
        <taxon>Rhodobacterales</taxon>
        <taxon>Roseobacteraceae</taxon>
        <taxon>Palleronia</taxon>
    </lineage>
</organism>
<comment type="cofactor">
    <cofactor evidence="2">
        <name>Zn(2+)</name>
        <dbReference type="ChEBI" id="CHEBI:29105"/>
    </cofactor>
    <text evidence="2">Binds 1 zinc ion per subunit.</text>
</comment>
<keyword evidence="1" id="KW-0378">Hydrolase</keyword>
<dbReference type="CDD" id="cd06460">
    <property type="entry name" value="M32_Taq"/>
    <property type="match status" value="1"/>
</dbReference>
<dbReference type="GO" id="GO:0006508">
    <property type="term" value="P:proteolysis"/>
    <property type="evidence" value="ECO:0007669"/>
    <property type="project" value="UniProtKB-UniRule"/>
</dbReference>
<name>A0A1H8DEU9_9RHOB</name>
<comment type="catalytic activity">
    <reaction evidence="1">
        <text>Release of a C-terminal amino acid with broad specificity, except for -Pro.</text>
        <dbReference type="EC" id="3.4.17.19"/>
    </reaction>
</comment>
<protein>
    <recommendedName>
        <fullName evidence="1">Metal-dependent carboxypeptidase</fullName>
        <ecNumber evidence="1">3.4.17.19</ecNumber>
    </recommendedName>
</protein>
<evidence type="ECO:0000256" key="2">
    <source>
        <dbReference type="PIRSR" id="PIRSR006615-1"/>
    </source>
</evidence>
<sequence>MNDFATLSGRVNDLLCAVNALQWDSRVMMPAAAAASRGQQIATLKGMARELILSPEMARATDAAVDTATTETERRAARAMVEARSHHARIPADLLQAQAEQAASANAAWVAARRDADFTVFQPYLARSIELARAQSDALGFDAHPYDPWVALFEPGETAASIAALFDRLRDGILPILDAARGRPRPRTDFLSRHFPAAAQQALCRDLAARVGFDFTRGRLDTTVHPFEISQTHADVRITARWEETYLPMAIFGTLHEVGHGLYEQGIDPDLARGPLATDLPGLYAVGGTSFGMHESQSRLIENHVGRAPAFWQAHFGLLRDAFPDQLSDVSLEEWLAAINSPRPGFIRIQADELTYDLHIMLRVRLEMALLDGSLAVADLPEAWNAAMRDDLGLDVPDDGQGCLQDVHWSHGYFGSFPTYTIGNMTAAHLFETLSRDPEVAAGLSDADYAPLRAALGRHVWRHGRSRIRAEIMRDAGANGAPEDAYLRHLSTRFG</sequence>
<dbReference type="InterPro" id="IPR001333">
    <property type="entry name" value="Peptidase_M32_Taq"/>
</dbReference>